<sequence length="124" mass="14004">MSEPVQLIEYKLDARYKFKATLTLGQKYIEKRSERTLKTLTKTVEVETSVLRVSFADGKSSVFAVDEKDKMLPITERATLTPDLLVEMTELKIITVTVDAPPEKPEKPKKTKAPAQDSDDPFES</sequence>
<feature type="region of interest" description="Disordered" evidence="1">
    <location>
        <begin position="97"/>
        <end position="124"/>
    </location>
</feature>
<proteinExistence type="predicted"/>
<reference evidence="2" key="1">
    <citation type="submission" date="2023-07" db="EMBL/GenBank/DDBJ databases">
        <title>Sorghum-associated microbial communities from plants grown in Nebraska, USA.</title>
        <authorList>
            <person name="Schachtman D."/>
        </authorList>
    </citation>
    <scope>NUCLEOTIDE SEQUENCE</scope>
    <source>
        <strain evidence="2">BE330</strain>
    </source>
</reference>
<dbReference type="Proteomes" id="UP001185331">
    <property type="component" value="Unassembled WGS sequence"/>
</dbReference>
<comment type="caution">
    <text evidence="2">The sequence shown here is derived from an EMBL/GenBank/DDBJ whole genome shotgun (WGS) entry which is preliminary data.</text>
</comment>
<dbReference type="RefSeq" id="WP_309853807.1">
    <property type="nucleotide sequence ID" value="NZ_JAVDQJ010000004.1"/>
</dbReference>
<protein>
    <submittedName>
        <fullName evidence="2">Uncharacterized protein</fullName>
    </submittedName>
</protein>
<evidence type="ECO:0000313" key="3">
    <source>
        <dbReference type="Proteomes" id="UP001185331"/>
    </source>
</evidence>
<accession>A0AAE4BNQ0</accession>
<dbReference type="EMBL" id="JAVDQK010000005">
    <property type="protein sequence ID" value="MDR6218946.1"/>
    <property type="molecule type" value="Genomic_DNA"/>
</dbReference>
<gene>
    <name evidence="2" type="ORF">J2Y00_002543</name>
</gene>
<dbReference type="AlphaFoldDB" id="A0AAE4BNQ0"/>
<evidence type="ECO:0000313" key="2">
    <source>
        <dbReference type="EMBL" id="MDR6218946.1"/>
    </source>
</evidence>
<organism evidence="2 3">
    <name type="scientific">Deinococcus soli</name>
    <name type="common">ex Cha et al. 2016</name>
    <dbReference type="NCBI Taxonomy" id="1309411"/>
    <lineage>
        <taxon>Bacteria</taxon>
        <taxon>Thermotogati</taxon>
        <taxon>Deinococcota</taxon>
        <taxon>Deinococci</taxon>
        <taxon>Deinococcales</taxon>
        <taxon>Deinococcaceae</taxon>
        <taxon>Deinococcus</taxon>
    </lineage>
</organism>
<name>A0AAE4BNQ0_9DEIO</name>
<evidence type="ECO:0000256" key="1">
    <source>
        <dbReference type="SAM" id="MobiDB-lite"/>
    </source>
</evidence>